<dbReference type="SUPFAM" id="SSF52058">
    <property type="entry name" value="L domain-like"/>
    <property type="match status" value="2"/>
</dbReference>
<proteinExistence type="predicted"/>
<dbReference type="SUPFAM" id="SSF52047">
    <property type="entry name" value="RNI-like"/>
    <property type="match status" value="1"/>
</dbReference>
<dbReference type="InterPro" id="IPR027417">
    <property type="entry name" value="P-loop_NTPase"/>
</dbReference>
<evidence type="ECO:0000256" key="1">
    <source>
        <dbReference type="ARBA" id="ARBA00022614"/>
    </source>
</evidence>
<dbReference type="STRING" id="33114.A0A2G2VVU9"/>
<dbReference type="AlphaFoldDB" id="A0A2G2VVU9"/>
<evidence type="ECO:0000313" key="4">
    <source>
        <dbReference type="EMBL" id="PHT37081.1"/>
    </source>
</evidence>
<dbReference type="InterPro" id="IPR001611">
    <property type="entry name" value="Leu-rich_rpt"/>
</dbReference>
<reference evidence="4 5" key="1">
    <citation type="journal article" date="2017" name="Genome Biol.">
        <title>New reference genome sequences of hot pepper reveal the massive evolution of plant disease-resistance genes by retroduplication.</title>
        <authorList>
            <person name="Kim S."/>
            <person name="Park J."/>
            <person name="Yeom S.I."/>
            <person name="Kim Y.M."/>
            <person name="Seo E."/>
            <person name="Kim K.T."/>
            <person name="Kim M.S."/>
            <person name="Lee J.M."/>
            <person name="Cheong K."/>
            <person name="Shin H.S."/>
            <person name="Kim S.B."/>
            <person name="Han K."/>
            <person name="Lee J."/>
            <person name="Park M."/>
            <person name="Lee H.A."/>
            <person name="Lee H.Y."/>
            <person name="Lee Y."/>
            <person name="Oh S."/>
            <person name="Lee J.H."/>
            <person name="Choi E."/>
            <person name="Choi E."/>
            <person name="Lee S.E."/>
            <person name="Jeon J."/>
            <person name="Kim H."/>
            <person name="Choi G."/>
            <person name="Song H."/>
            <person name="Lee J."/>
            <person name="Lee S.C."/>
            <person name="Kwon J.K."/>
            <person name="Lee H.Y."/>
            <person name="Koo N."/>
            <person name="Hong Y."/>
            <person name="Kim R.W."/>
            <person name="Kang W.H."/>
            <person name="Huh J.H."/>
            <person name="Kang B.C."/>
            <person name="Yang T.J."/>
            <person name="Lee Y.H."/>
            <person name="Bennetzen J.L."/>
            <person name="Choi D."/>
        </authorList>
    </citation>
    <scope>NUCLEOTIDE SEQUENCE [LARGE SCALE GENOMIC DNA]</scope>
    <source>
        <strain evidence="5">cv. PBC81</strain>
    </source>
</reference>
<feature type="domain" description="Disease resistance protein At4g27190-like leucine-rich repeats" evidence="3">
    <location>
        <begin position="878"/>
        <end position="997"/>
    </location>
</feature>
<feature type="domain" description="Disease resistance protein At4g27190-like leucine-rich repeats" evidence="3">
    <location>
        <begin position="676"/>
        <end position="795"/>
    </location>
</feature>
<evidence type="ECO:0000256" key="2">
    <source>
        <dbReference type="ARBA" id="ARBA00022821"/>
    </source>
</evidence>
<gene>
    <name evidence="4" type="ORF">CQW23_24781</name>
</gene>
<keyword evidence="1" id="KW-0433">Leucine-rich repeat</keyword>
<protein>
    <recommendedName>
        <fullName evidence="3">Disease resistance protein At4g27190-like leucine-rich repeats domain-containing protein</fullName>
    </recommendedName>
</protein>
<dbReference type="OrthoDB" id="1294267at2759"/>
<dbReference type="InterPro" id="IPR042197">
    <property type="entry name" value="Apaf_helical"/>
</dbReference>
<organism evidence="4 5">
    <name type="scientific">Capsicum baccatum</name>
    <name type="common">Peruvian pepper</name>
    <dbReference type="NCBI Taxonomy" id="33114"/>
    <lineage>
        <taxon>Eukaryota</taxon>
        <taxon>Viridiplantae</taxon>
        <taxon>Streptophyta</taxon>
        <taxon>Embryophyta</taxon>
        <taxon>Tracheophyta</taxon>
        <taxon>Spermatophyta</taxon>
        <taxon>Magnoliopsida</taxon>
        <taxon>eudicotyledons</taxon>
        <taxon>Gunneridae</taxon>
        <taxon>Pentapetalae</taxon>
        <taxon>asterids</taxon>
        <taxon>lamiids</taxon>
        <taxon>Solanales</taxon>
        <taxon>Solanaceae</taxon>
        <taxon>Solanoideae</taxon>
        <taxon>Capsiceae</taxon>
        <taxon>Capsicum</taxon>
    </lineage>
</organism>
<dbReference type="GO" id="GO:0005524">
    <property type="term" value="F:ATP binding"/>
    <property type="evidence" value="ECO:0007669"/>
    <property type="project" value="UniProtKB-KW"/>
</dbReference>
<evidence type="ECO:0000313" key="5">
    <source>
        <dbReference type="Proteomes" id="UP000224567"/>
    </source>
</evidence>
<dbReference type="Pfam" id="PF23247">
    <property type="entry name" value="LRR_RPS2"/>
    <property type="match status" value="4"/>
</dbReference>
<dbReference type="Gene3D" id="3.80.10.10">
    <property type="entry name" value="Ribonuclease Inhibitor"/>
    <property type="match status" value="4"/>
</dbReference>
<dbReference type="InterPro" id="IPR032675">
    <property type="entry name" value="LRR_dom_sf"/>
</dbReference>
<sequence>MDAQKIVDVGILSDEEAWVLFSQKSSYSADNPSLPEVAKDVANECKGLPLAIVTVAIVTVAGALKGNATPSWEATLKQLQDAEPRNISGMDIEVYKHLKLSYDFLESHKVRYLFLLCSLFQEDSDIWTGELLRYGVGLHIFSKTAKDMKHARDMVCLLVRKLRDSFLLSQGSDKDYVKMHDVVRDVAIDIASEGDHIFMVSHDVTSKEFPRKDSYEQYSHISIVASEFDELHKPISCPRLKLLMLKLCFEDGFKLQDDFFDGMSGLNVLSLRGYDQNSILPFPSSVQRLSNLRTLYLSNLRLDDISIIGELVTLEILSIRDSYLEELPVSSPNLEVLKLNDANSISAVCSHQLPTAYFSKLVTLEVRYCEKLRNLMSPSVVRGLLNLRTLWILEYQSMEEVIAEEEEQGDEIMCNDPLFPVLEELKLYNLPKLGHFILTKHAIGFPFLKEVDIRECPKMKTFIQQGNVSTLNLESVKNDDELKVVDLNKGMFNSKISCPGLEKLFINGAHSITALCSHQLPTAYFRKLEKLEVDSCEKLRNLMFPLVARGVLNLRVLGIKHCQSMEQVITEEEQQGEEIMNNELLFPVLEELELQNLPKLWHFFLTKRALEFPFLKKVKIDGCLERKMFVQQGAVSLESVNINDEVEVVDLNKEKQKMFNSKVSSPSLEVLYIITSNSITSPCSHQLPCYFGKLVALTISKCGNWRNLMSPSVARGVLKLRELKIENCPLMEEVITAEEEGEDEMSNESLFPLLEKLCLYELSKLGHFFRTKRALEFPFLGEVEIHKCPEMKTFVQQRSVSTPSLSSLKIDDEVKVGDLNEPIHQRFNSKWAKSSFVCVICRRCINTSAGKPATRPIVETKSPHCFLSHLEVLHIDCADNITALCSHQLPTAYFSKLESLEVWSCEKLRNLMSPSVARGLLNLQTLSIKHCLSMEEVIDEEEQQAEEIMCNEPLFPQLEKLKFHNLPKLGHFILTKHTIEFPFLKEVDIHDCPEMKTYVKQGSVSTSSLESVKNDDELKVVDLNKPMFNSKVSCPNLKELELDGANCITALCLHQLSLGYFSKLEKLEVRRCGELRNLMSPSVPKVF</sequence>
<dbReference type="PROSITE" id="PS51450">
    <property type="entry name" value="LRR"/>
    <property type="match status" value="1"/>
</dbReference>
<dbReference type="PANTHER" id="PTHR33463">
    <property type="entry name" value="NB-ARC DOMAIN-CONTAINING PROTEIN-RELATED"/>
    <property type="match status" value="1"/>
</dbReference>
<dbReference type="SUPFAM" id="SSF52540">
    <property type="entry name" value="P-loop containing nucleoside triphosphate hydrolases"/>
    <property type="match status" value="1"/>
</dbReference>
<dbReference type="EMBL" id="MLFT02000010">
    <property type="protein sequence ID" value="PHT37081.1"/>
    <property type="molecule type" value="Genomic_DNA"/>
</dbReference>
<name>A0A2G2VVU9_CAPBA</name>
<dbReference type="GO" id="GO:0006952">
    <property type="term" value="P:defense response"/>
    <property type="evidence" value="ECO:0007669"/>
    <property type="project" value="UniProtKB-KW"/>
</dbReference>
<reference evidence="5" key="2">
    <citation type="journal article" date="2017" name="J. Anim. Genet.">
        <title>Multiple reference genome sequences of hot pepper reveal the massive evolution of plant disease resistance genes by retroduplication.</title>
        <authorList>
            <person name="Kim S."/>
            <person name="Park J."/>
            <person name="Yeom S.-I."/>
            <person name="Kim Y.-M."/>
            <person name="Seo E."/>
            <person name="Kim K.-T."/>
            <person name="Kim M.-S."/>
            <person name="Lee J.M."/>
            <person name="Cheong K."/>
            <person name="Shin H.-S."/>
            <person name="Kim S.-B."/>
            <person name="Han K."/>
            <person name="Lee J."/>
            <person name="Park M."/>
            <person name="Lee H.-A."/>
            <person name="Lee H.-Y."/>
            <person name="Lee Y."/>
            <person name="Oh S."/>
            <person name="Lee J.H."/>
            <person name="Choi E."/>
            <person name="Choi E."/>
            <person name="Lee S.E."/>
            <person name="Jeon J."/>
            <person name="Kim H."/>
            <person name="Choi G."/>
            <person name="Song H."/>
            <person name="Lee J."/>
            <person name="Lee S.-C."/>
            <person name="Kwon J.-K."/>
            <person name="Lee H.-Y."/>
            <person name="Koo N."/>
            <person name="Hong Y."/>
            <person name="Kim R.W."/>
            <person name="Kang W.-H."/>
            <person name="Huh J.H."/>
            <person name="Kang B.-C."/>
            <person name="Yang T.-J."/>
            <person name="Lee Y.-H."/>
            <person name="Bennetzen J.L."/>
            <person name="Choi D."/>
        </authorList>
    </citation>
    <scope>NUCLEOTIDE SEQUENCE [LARGE SCALE GENOMIC DNA]</scope>
    <source>
        <strain evidence="5">cv. PBC81</strain>
    </source>
</reference>
<feature type="domain" description="Disease resistance protein At4g27190-like leucine-rich repeats" evidence="3">
    <location>
        <begin position="334"/>
        <end position="462"/>
    </location>
</feature>
<evidence type="ECO:0000259" key="3">
    <source>
        <dbReference type="Pfam" id="PF23247"/>
    </source>
</evidence>
<comment type="caution">
    <text evidence="4">The sequence shown here is derived from an EMBL/GenBank/DDBJ whole genome shotgun (WGS) entry which is preliminary data.</text>
</comment>
<dbReference type="GO" id="GO:0043531">
    <property type="term" value="F:ADP binding"/>
    <property type="evidence" value="ECO:0007669"/>
    <property type="project" value="InterPro"/>
</dbReference>
<dbReference type="InterPro" id="IPR050905">
    <property type="entry name" value="Plant_NBS-LRR"/>
</dbReference>
<feature type="domain" description="Disease resistance protein At4g27190-like leucine-rich repeats" evidence="3">
    <location>
        <begin position="510"/>
        <end position="625"/>
    </location>
</feature>
<keyword evidence="5" id="KW-1185">Reference proteome</keyword>
<dbReference type="InterPro" id="IPR057135">
    <property type="entry name" value="At4g27190-like_LRR"/>
</dbReference>
<keyword evidence="2" id="KW-0611">Plant defense</keyword>
<dbReference type="Proteomes" id="UP000224567">
    <property type="component" value="Unassembled WGS sequence"/>
</dbReference>
<dbReference type="Gene3D" id="1.10.8.430">
    <property type="entry name" value="Helical domain of apoptotic protease-activating factors"/>
    <property type="match status" value="1"/>
</dbReference>
<accession>A0A2G2VVU9</accession>
<dbReference type="PANTHER" id="PTHR33463:SF198">
    <property type="entry name" value="RPP4C3"/>
    <property type="match status" value="1"/>
</dbReference>